<proteinExistence type="predicted"/>
<sequence length="114" mass="12522">MMVMVVCLPDCGAAERTERRGKSMYNTPPLLFSPVLSLSSSLHESGTFTPVAAVRPSSAYRNNASLTHFLARTALCQEATDSSTNMNRLEERQGKVFSHFTPPFRITTTISPPT</sequence>
<evidence type="ECO:0000313" key="1">
    <source>
        <dbReference type="EMBL" id="MPC25906.1"/>
    </source>
</evidence>
<dbReference type="EMBL" id="VSRR010001527">
    <property type="protein sequence ID" value="MPC25906.1"/>
    <property type="molecule type" value="Genomic_DNA"/>
</dbReference>
<reference evidence="1 2" key="1">
    <citation type="submission" date="2019-05" db="EMBL/GenBank/DDBJ databases">
        <title>Another draft genome of Portunus trituberculatus and its Hox gene families provides insights of decapod evolution.</title>
        <authorList>
            <person name="Jeong J.-H."/>
            <person name="Song I."/>
            <person name="Kim S."/>
            <person name="Choi T."/>
            <person name="Kim D."/>
            <person name="Ryu S."/>
            <person name="Kim W."/>
        </authorList>
    </citation>
    <scope>NUCLEOTIDE SEQUENCE [LARGE SCALE GENOMIC DNA]</scope>
    <source>
        <tissue evidence="1">Muscle</tissue>
    </source>
</reference>
<keyword evidence="2" id="KW-1185">Reference proteome</keyword>
<gene>
    <name evidence="1" type="ORF">E2C01_019030</name>
</gene>
<protein>
    <submittedName>
        <fullName evidence="1">Uncharacterized protein</fullName>
    </submittedName>
</protein>
<comment type="caution">
    <text evidence="1">The sequence shown here is derived from an EMBL/GenBank/DDBJ whole genome shotgun (WGS) entry which is preliminary data.</text>
</comment>
<evidence type="ECO:0000313" key="2">
    <source>
        <dbReference type="Proteomes" id="UP000324222"/>
    </source>
</evidence>
<accession>A0A5B7DY27</accession>
<name>A0A5B7DY27_PORTR</name>
<dbReference type="Proteomes" id="UP000324222">
    <property type="component" value="Unassembled WGS sequence"/>
</dbReference>
<organism evidence="1 2">
    <name type="scientific">Portunus trituberculatus</name>
    <name type="common">Swimming crab</name>
    <name type="synonym">Neptunus trituberculatus</name>
    <dbReference type="NCBI Taxonomy" id="210409"/>
    <lineage>
        <taxon>Eukaryota</taxon>
        <taxon>Metazoa</taxon>
        <taxon>Ecdysozoa</taxon>
        <taxon>Arthropoda</taxon>
        <taxon>Crustacea</taxon>
        <taxon>Multicrustacea</taxon>
        <taxon>Malacostraca</taxon>
        <taxon>Eumalacostraca</taxon>
        <taxon>Eucarida</taxon>
        <taxon>Decapoda</taxon>
        <taxon>Pleocyemata</taxon>
        <taxon>Brachyura</taxon>
        <taxon>Eubrachyura</taxon>
        <taxon>Portunoidea</taxon>
        <taxon>Portunidae</taxon>
        <taxon>Portuninae</taxon>
        <taxon>Portunus</taxon>
    </lineage>
</organism>
<dbReference type="AlphaFoldDB" id="A0A5B7DY27"/>